<dbReference type="EMBL" id="JACHGT010000010">
    <property type="protein sequence ID" value="MBB6036903.1"/>
    <property type="molecule type" value="Genomic_DNA"/>
</dbReference>
<evidence type="ECO:0000313" key="1">
    <source>
        <dbReference type="EMBL" id="MBB6036903.1"/>
    </source>
</evidence>
<name>A0A841FPZ1_9ACTN</name>
<dbReference type="AlphaFoldDB" id="A0A841FPZ1"/>
<accession>A0A841FPZ1</accession>
<organism evidence="1 2">
    <name type="scientific">Phytomonospora endophytica</name>
    <dbReference type="NCBI Taxonomy" id="714109"/>
    <lineage>
        <taxon>Bacteria</taxon>
        <taxon>Bacillati</taxon>
        <taxon>Actinomycetota</taxon>
        <taxon>Actinomycetes</taxon>
        <taxon>Micromonosporales</taxon>
        <taxon>Micromonosporaceae</taxon>
        <taxon>Phytomonospora</taxon>
    </lineage>
</organism>
<protein>
    <submittedName>
        <fullName evidence="1">Uncharacterized protein</fullName>
    </submittedName>
</protein>
<reference evidence="1 2" key="1">
    <citation type="submission" date="2020-08" db="EMBL/GenBank/DDBJ databases">
        <title>Genomic Encyclopedia of Type Strains, Phase IV (KMG-IV): sequencing the most valuable type-strain genomes for metagenomic binning, comparative biology and taxonomic classification.</title>
        <authorList>
            <person name="Goeker M."/>
        </authorList>
    </citation>
    <scope>NUCLEOTIDE SEQUENCE [LARGE SCALE GENOMIC DNA]</scope>
    <source>
        <strain evidence="1 2">YIM 65646</strain>
    </source>
</reference>
<dbReference type="RefSeq" id="WP_184789734.1">
    <property type="nucleotide sequence ID" value="NZ_BONT01000056.1"/>
</dbReference>
<keyword evidence="2" id="KW-1185">Reference proteome</keyword>
<sequence length="184" mass="20030">MTDVRPWRSVLLAETIGGLEAELGAAWARLLAEMGVEAGSPEEAALKLLVVEDPAEHEWRVVDAALDRLECVECGSVLARGPVTCRRCAFHHDARFAAREVDRVDVPPGNEHAVRVAFAVARGGRRYNARVRAGFELSLPLVVAGELPTTRQAQAARALLDRLTPEECERVTTFGEVAVLARGR</sequence>
<evidence type="ECO:0000313" key="2">
    <source>
        <dbReference type="Proteomes" id="UP000548476"/>
    </source>
</evidence>
<dbReference type="Proteomes" id="UP000548476">
    <property type="component" value="Unassembled WGS sequence"/>
</dbReference>
<comment type="caution">
    <text evidence="1">The sequence shown here is derived from an EMBL/GenBank/DDBJ whole genome shotgun (WGS) entry which is preliminary data.</text>
</comment>
<gene>
    <name evidence="1" type="ORF">HNR73_004776</name>
</gene>
<proteinExistence type="predicted"/>